<dbReference type="PIRSF" id="PIRSF005413">
    <property type="entry name" value="COX11"/>
    <property type="match status" value="1"/>
</dbReference>
<keyword evidence="8 10" id="KW-0186">Copper</keyword>
<evidence type="ECO:0000256" key="12">
    <source>
        <dbReference type="SAM" id="Phobius"/>
    </source>
</evidence>
<evidence type="ECO:0000256" key="6">
    <source>
        <dbReference type="ARBA" id="ARBA00022968"/>
    </source>
</evidence>
<keyword evidence="6 10" id="KW-0735">Signal-anchor</keyword>
<organism evidence="13 14">
    <name type="scientific">Fulvimarina manganoxydans</name>
    <dbReference type="NCBI Taxonomy" id="937218"/>
    <lineage>
        <taxon>Bacteria</taxon>
        <taxon>Pseudomonadati</taxon>
        <taxon>Pseudomonadota</taxon>
        <taxon>Alphaproteobacteria</taxon>
        <taxon>Hyphomicrobiales</taxon>
        <taxon>Aurantimonadaceae</taxon>
        <taxon>Fulvimarina</taxon>
    </lineage>
</organism>
<dbReference type="NCBIfam" id="NF003465">
    <property type="entry name" value="PRK05089.1"/>
    <property type="match status" value="1"/>
</dbReference>
<dbReference type="SUPFAM" id="SSF110111">
    <property type="entry name" value="Ctag/Cox11"/>
    <property type="match status" value="1"/>
</dbReference>
<evidence type="ECO:0000256" key="4">
    <source>
        <dbReference type="ARBA" id="ARBA00015384"/>
    </source>
</evidence>
<evidence type="ECO:0000256" key="2">
    <source>
        <dbReference type="ARBA" id="ARBA00004382"/>
    </source>
</evidence>
<dbReference type="GO" id="GO:0005507">
    <property type="term" value="F:copper ion binding"/>
    <property type="evidence" value="ECO:0007669"/>
    <property type="project" value="InterPro"/>
</dbReference>
<feature type="topological domain" description="Cytoplasmic" evidence="10">
    <location>
        <begin position="1"/>
        <end position="17"/>
    </location>
</feature>
<accession>A0A1W2ED86</accession>
<dbReference type="FunFam" id="2.60.370.10:FF:000001">
    <property type="entry name" value="COX11 cytochrome c oxidase assembly homolog"/>
    <property type="match status" value="1"/>
</dbReference>
<keyword evidence="7 10" id="KW-1133">Transmembrane helix</keyword>
<evidence type="ECO:0000256" key="9">
    <source>
        <dbReference type="ARBA" id="ARBA00023136"/>
    </source>
</evidence>
<keyword evidence="9 10" id="KW-0472">Membrane</keyword>
<protein>
    <recommendedName>
        <fullName evidence="4 10">Cytochrome c oxidase assembly protein CtaG</fullName>
    </recommendedName>
</protein>
<evidence type="ECO:0000256" key="11">
    <source>
        <dbReference type="SAM" id="MobiDB-lite"/>
    </source>
</evidence>
<dbReference type="GO" id="GO:0008535">
    <property type="term" value="P:respiratory chain complex IV assembly"/>
    <property type="evidence" value="ECO:0007669"/>
    <property type="project" value="UniProtKB-UniRule"/>
</dbReference>
<dbReference type="EMBL" id="FWXR01000024">
    <property type="protein sequence ID" value="SMD07681.1"/>
    <property type="molecule type" value="Genomic_DNA"/>
</dbReference>
<dbReference type="STRING" id="937218.SAMN06297251_1248"/>
<dbReference type="OrthoDB" id="9804841at2"/>
<sequence>MNETRQSADERIAEARRKGRFVAAGCAAFALGMVGAAYASVPLYQLFCQVTGYGGTTQRAEAAPVEVVDIPVKIRFDGNVAKGLPWRFTPNDREVTVKLGEVGQTSYHVTNLSDRPTKAQALFNVTPDAAGLYFNKIACFCFNEQLLQPGETVDMGITFFVDPDIREAEELKLDQAITLSYTFFPMEDETDETLAKAPNTDEAGAGSKLEQKTSG</sequence>
<comment type="similarity">
    <text evidence="3 10">Belongs to the COX11/CtaG family.</text>
</comment>
<keyword evidence="14" id="KW-1185">Reference proteome</keyword>
<proteinExistence type="inferred from homology"/>
<feature type="transmembrane region" description="Helical" evidence="12">
    <location>
        <begin position="21"/>
        <end position="41"/>
    </location>
</feature>
<keyword evidence="10" id="KW-0997">Cell inner membrane</keyword>
<evidence type="ECO:0000313" key="14">
    <source>
        <dbReference type="Proteomes" id="UP000192656"/>
    </source>
</evidence>
<feature type="region of interest" description="Disordered" evidence="11">
    <location>
        <begin position="191"/>
        <end position="215"/>
    </location>
</feature>
<dbReference type="PANTHER" id="PTHR21320:SF3">
    <property type="entry name" value="CYTOCHROME C OXIDASE ASSEMBLY PROTEIN COX11, MITOCHONDRIAL-RELATED"/>
    <property type="match status" value="1"/>
</dbReference>
<keyword evidence="5 10" id="KW-0812">Transmembrane</keyword>
<dbReference type="AlphaFoldDB" id="A0A1W2ED86"/>
<evidence type="ECO:0000256" key="5">
    <source>
        <dbReference type="ARBA" id="ARBA00022692"/>
    </source>
</evidence>
<feature type="topological domain" description="Periplasmic" evidence="10">
    <location>
        <begin position="41"/>
        <end position="215"/>
    </location>
</feature>
<comment type="subcellular location">
    <subcellularLocation>
        <location evidence="2 10">Cell inner membrane</location>
        <topology evidence="2 10">Single-pass type II membrane protein</topology>
        <orientation evidence="2 10">Periplasmic side</orientation>
    </subcellularLocation>
</comment>
<dbReference type="HAMAP" id="MF_00155">
    <property type="entry name" value="CtaG"/>
    <property type="match status" value="1"/>
</dbReference>
<dbReference type="RefSeq" id="WP_084412143.1">
    <property type="nucleotide sequence ID" value="NZ_FWXR01000024.1"/>
</dbReference>
<comment type="function">
    <text evidence="1 10">Exerts its effect at some terminal stage of cytochrome c oxidase synthesis, probably by being involved in the insertion of the copper B into subunit I.</text>
</comment>
<reference evidence="13 14" key="1">
    <citation type="submission" date="2017-04" db="EMBL/GenBank/DDBJ databases">
        <authorList>
            <person name="Afonso C.L."/>
            <person name="Miller P.J."/>
            <person name="Scott M.A."/>
            <person name="Spackman E."/>
            <person name="Goraichik I."/>
            <person name="Dimitrov K.M."/>
            <person name="Suarez D.L."/>
            <person name="Swayne D.E."/>
        </authorList>
    </citation>
    <scope>NUCLEOTIDE SEQUENCE [LARGE SCALE GENOMIC DNA]</scope>
    <source>
        <strain evidence="13 14">CGMCC 1.10972</strain>
    </source>
</reference>
<dbReference type="Proteomes" id="UP000192656">
    <property type="component" value="Unassembled WGS sequence"/>
</dbReference>
<evidence type="ECO:0000256" key="3">
    <source>
        <dbReference type="ARBA" id="ARBA00009620"/>
    </source>
</evidence>
<dbReference type="Pfam" id="PF04442">
    <property type="entry name" value="CtaG_Cox11"/>
    <property type="match status" value="1"/>
</dbReference>
<evidence type="ECO:0000256" key="7">
    <source>
        <dbReference type="ARBA" id="ARBA00022989"/>
    </source>
</evidence>
<gene>
    <name evidence="10" type="primary">ctaG</name>
    <name evidence="13" type="ORF">SAMN06297251_1248</name>
</gene>
<keyword evidence="10" id="KW-1003">Cell membrane</keyword>
<evidence type="ECO:0000256" key="10">
    <source>
        <dbReference type="HAMAP-Rule" id="MF_00155"/>
    </source>
</evidence>
<evidence type="ECO:0000256" key="8">
    <source>
        <dbReference type="ARBA" id="ARBA00023008"/>
    </source>
</evidence>
<dbReference type="InterPro" id="IPR007533">
    <property type="entry name" value="Cyt_c_oxidase_assmbl_CtaG"/>
</dbReference>
<name>A0A1W2ED86_9HYPH</name>
<dbReference type="PANTHER" id="PTHR21320">
    <property type="entry name" value="CYTOCHROME C OXIDASE ASSEMBLY PROTEIN COX11-RELATED"/>
    <property type="match status" value="1"/>
</dbReference>
<evidence type="ECO:0000313" key="13">
    <source>
        <dbReference type="EMBL" id="SMD07681.1"/>
    </source>
</evidence>
<dbReference type="GO" id="GO:0005886">
    <property type="term" value="C:plasma membrane"/>
    <property type="evidence" value="ECO:0007669"/>
    <property type="project" value="UniProtKB-SubCell"/>
</dbReference>
<evidence type="ECO:0000256" key="1">
    <source>
        <dbReference type="ARBA" id="ARBA00004007"/>
    </source>
</evidence>
<dbReference type="Gene3D" id="2.60.370.10">
    <property type="entry name" value="Ctag/Cox11"/>
    <property type="match status" value="1"/>
</dbReference>
<dbReference type="InterPro" id="IPR023471">
    <property type="entry name" value="CtaG/Cox11_dom_sf"/>
</dbReference>